<comment type="caution">
    <text evidence="2">The sequence shown here is derived from an EMBL/GenBank/DDBJ whole genome shotgun (WGS) entry which is preliminary data.</text>
</comment>
<dbReference type="SUPFAM" id="SSF53254">
    <property type="entry name" value="Phosphoglycerate mutase-like"/>
    <property type="match status" value="1"/>
</dbReference>
<proteinExistence type="predicted"/>
<sequence length="1115" mass="125887">MTAPANPISRYEFTILPEYFIDYYKTADGSPGGKATTQAGLGLLDKAFGDTTQHQESGDTKPWHRFAAHVNRLNDESPDGVDYKVLYLTRHGLGYHNVQAAKVGTAEWDRYWSRLDGDGVVTWLDAELVDTGINQARDLGAFWKAATAAEGVPFPESFYTSPLRRCLETSKLVFGDLVESRGQEFRPVIKEGLRERMTDHTCDKRSSRTWIERAYPKYIIEPGFTEEDQLWKAGQFETTESHVARKQQVLDEIFSTDPSRFVFELERMENQTHDIAARPYQYEPLNHDQLEFRLLHLLPSNDSTEPLACRIEIVSGRTRPHFETLSYTWGGEAPCEPVLVNEAYLLNITPNLASFLRQRRDPISEVTIWVDAVCINQKDVAEKNQQVSAMSVLYIASRAVTIWLGPAADDSDVAMEKLAVLSRTTVYSRMPSVPPETAAAIEVLLKRPWWTRVWIVQEVCWGALGDGLMTATVRCGSKSISWHDLVLACGRIKVHETSLHQSIPHVESVLHLESVRWGGENIYTKGNTTGFDQNDFLQLVSKYRHFDATDPRDKIYGLQGMLRNRPGLDTTQLRVDYGIDAEELYHRFAIITAVRAPGLGILQHCSGSLDDDFSGRPSWVPDWSLKRRETPLPNRASEIKEAIPWWAVPQQNGNTIGYPTTHSKARDMAQEALEDTRGVAVALSQAEILSELPPDQPDAKNTIQDLIQRGEVVLTCLPSEPRIDAETETSMSEIFDRIMTSNERITQRAFLRDWLDETEEKRPPYSAGISQATSSTPTFSHDLRSMTVDGILWDTISSTHEPFPEDLDSNWETSTHFMIAVAQCKSMAMIQNHGLNPYGSEHARESAFWDALFAGQVFDLSTSPNEWLPHLPPAWNSANPPLTSTKPGQVELAEISEIFNKTSRRTRGAGEDGDWLAVGFERSFDPQNWTEAERLQKMERFQELGNLWHSQPYDLYHRPFKLPAVVPDAYWTCRVRDDKRARALSAASRCKKWINGIISPDEQSAKRRRKQALETFAKTPSIIPQETVDFPVEKYALGRRFFVTTRGYLGIGPANAHPGDHVAILISSQVPFILRGCKDNGYRIVGETYVSGIMNGEAVELLVKEEQALGRINLV</sequence>
<dbReference type="Proteomes" id="UP000434172">
    <property type="component" value="Unassembled WGS sequence"/>
</dbReference>
<dbReference type="AlphaFoldDB" id="A0A8H3ZMA3"/>
<dbReference type="Pfam" id="PF06985">
    <property type="entry name" value="HET"/>
    <property type="match status" value="1"/>
</dbReference>
<dbReference type="PANTHER" id="PTHR24148:SF73">
    <property type="entry name" value="HET DOMAIN PROTEIN (AFU_ORTHOLOGUE AFUA_8G01020)"/>
    <property type="match status" value="1"/>
</dbReference>
<keyword evidence="3" id="KW-1185">Reference proteome</keyword>
<dbReference type="Pfam" id="PF26639">
    <property type="entry name" value="Het-6_barrel"/>
    <property type="match status" value="1"/>
</dbReference>
<reference evidence="2 3" key="1">
    <citation type="submission" date="2019-12" db="EMBL/GenBank/DDBJ databases">
        <title>A genome sequence resource for the geographically widespread anthracnose pathogen Colletotrichum asianum.</title>
        <authorList>
            <person name="Meng Y."/>
        </authorList>
    </citation>
    <scope>NUCLEOTIDE SEQUENCE [LARGE SCALE GENOMIC DNA]</scope>
    <source>
        <strain evidence="2 3">ICMP 18580</strain>
    </source>
</reference>
<dbReference type="InterPro" id="IPR052895">
    <property type="entry name" value="HetReg/Transcr_Mod"/>
</dbReference>
<protein>
    <submittedName>
        <fullName evidence="2">Ankyrin repeat and sam domain containing protein 6</fullName>
    </submittedName>
</protein>
<dbReference type="InterPro" id="IPR013078">
    <property type="entry name" value="His_Pase_superF_clade-1"/>
</dbReference>
<dbReference type="OrthoDB" id="2157530at2759"/>
<evidence type="ECO:0000313" key="2">
    <source>
        <dbReference type="EMBL" id="KAF0325149.1"/>
    </source>
</evidence>
<accession>A0A8H3ZMA3</accession>
<dbReference type="EMBL" id="WOWK01000038">
    <property type="protein sequence ID" value="KAF0325149.1"/>
    <property type="molecule type" value="Genomic_DNA"/>
</dbReference>
<dbReference type="InterPro" id="IPR029033">
    <property type="entry name" value="His_PPase_superfam"/>
</dbReference>
<evidence type="ECO:0000313" key="3">
    <source>
        <dbReference type="Proteomes" id="UP000434172"/>
    </source>
</evidence>
<dbReference type="Pfam" id="PF00300">
    <property type="entry name" value="His_Phos_1"/>
    <property type="match status" value="1"/>
</dbReference>
<organism evidence="2 3">
    <name type="scientific">Colletotrichum asianum</name>
    <dbReference type="NCBI Taxonomy" id="702518"/>
    <lineage>
        <taxon>Eukaryota</taxon>
        <taxon>Fungi</taxon>
        <taxon>Dikarya</taxon>
        <taxon>Ascomycota</taxon>
        <taxon>Pezizomycotina</taxon>
        <taxon>Sordariomycetes</taxon>
        <taxon>Hypocreomycetidae</taxon>
        <taxon>Glomerellales</taxon>
        <taxon>Glomerellaceae</taxon>
        <taxon>Colletotrichum</taxon>
        <taxon>Colletotrichum gloeosporioides species complex</taxon>
    </lineage>
</organism>
<evidence type="ECO:0000259" key="1">
    <source>
        <dbReference type="Pfam" id="PF06985"/>
    </source>
</evidence>
<name>A0A8H3ZMA3_9PEZI</name>
<dbReference type="InterPro" id="IPR010730">
    <property type="entry name" value="HET"/>
</dbReference>
<feature type="domain" description="Heterokaryon incompatibility" evidence="1">
    <location>
        <begin position="322"/>
        <end position="458"/>
    </location>
</feature>
<dbReference type="CDD" id="cd07067">
    <property type="entry name" value="HP_PGM_like"/>
    <property type="match status" value="1"/>
</dbReference>
<gene>
    <name evidence="2" type="ORF">GQ607_007476</name>
</gene>
<dbReference type="Gene3D" id="3.40.50.1240">
    <property type="entry name" value="Phosphoglycerate mutase-like"/>
    <property type="match status" value="1"/>
</dbReference>
<dbReference type="PANTHER" id="PTHR24148">
    <property type="entry name" value="ANKYRIN REPEAT DOMAIN-CONTAINING PROTEIN 39 HOMOLOG-RELATED"/>
    <property type="match status" value="1"/>
</dbReference>